<feature type="domain" description="Endonuclease/exonuclease/phosphatase" evidence="3">
    <location>
        <begin position="430"/>
        <end position="622"/>
    </location>
</feature>
<dbReference type="EMBL" id="OIVN01000417">
    <property type="protein sequence ID" value="SPC79859.1"/>
    <property type="molecule type" value="Genomic_DNA"/>
</dbReference>
<gene>
    <name evidence="5" type="ORF">FSB_LOCUS7741</name>
</gene>
<evidence type="ECO:0000259" key="4">
    <source>
        <dbReference type="Pfam" id="PF13966"/>
    </source>
</evidence>
<dbReference type="Pfam" id="PF03372">
    <property type="entry name" value="Exo_endo_phos"/>
    <property type="match status" value="1"/>
</dbReference>
<sequence>MPPPPAHMGWFNQPVPITPASHAQSQTQHHTVNPPSLPQTHLPHTQPVQPLQPKQTDPIPNPLNIENKSFQITLVGGRGDVIEQAVKSQSLGEFFKHRRDGYKAIHVIRRANKHGTILEISEFHSGSRQGVIHIPEGEVRQGWLQFSKLCKGFKASPVVPQRQNPIGHDRERRNGKTGEEGLFRETERRKPHISQNIETGISVNENPAVEVMANDTFNIPINIHANPIVNARVALALQLRDGRRIVVPSIPMAPLSSNPFFALSSDCLEVGKCLSTNLGVVSDEEWTESGELEIDSSLELSKYEQGGVISDEGIWDEDAMWIEPLAISPPEMEVSLEERDTLGTRENSTGDFQPPKSPKGPQSDWGLNKLKEFGEYLGASYDGFEDRVTTLLCEIEALTGVTRVNGDGSQQSIIVAKPRVHRELRNLILNVNYEGGSSWRKSKRIQVRNLLHRWKADIVCLQETKLVGVTPALIRGLWREKVETAVGSHTVSCKFREASSSFEWAFSGVYGPHRSVERQELWEELSGIQAWWSVPWCVGGDFNIVRYPSKRLGSDRISFDMRDFSAFIFSMGVIDLPLEGGSFTWSNSRSRSRLDRFLFSPCLEDHFSKIAQRRLPRILSDHFPILLTCGILQKPNSNRRFNTIGRLSINGTVTMDQEEIGEGLVNYYSHLFTDEEGRRPLVDGLAFSSIDEADRRCLDRPFTEEEVVGVVKDMSGDKSPGPDGFSMAFFQSCWAIVKGDVMAVLHDFHAHGNFEKSLNATFIALIPKKPGALECKDFRPISLISGVYKIISKVLANRLSLILDKVVSVSQNAFIGGRQILDSVLIANECLDSRLKSDIPGVLCKLDLEKAYDHGDPLSPLLFLLIMEALSRLLDKAIEGGFLTGFSVGNSEENLLTISHLLFADDTLIMCGAEPDQMWYLRGGFIWFQAVPGLKINLSKSELVPVDSVPNVSVLAGGRLTLIKSTLSNLPSYYLSLFPLPTSVARRLEKLQRDFLWGGMGDEHKYHLVNWQQICAPLQHGGLGIRNLSTFNKALLGKWLWRYGTDQEALWRRVVDHKYGSQWGGWCSARVHAPHGVGLWKFIRADWDSFARHLAFKVGDGTRVKFWLDAWCGDQPLPDRFPELFCLVRVPAASVADHLQFLGSFHHWDIAFTRQVQDWELETVTALMELLYSYPIRRGSLDELCWRPSSCKVFTVRSYYSCLLQPAQSYFPWKSVWKSKVPTRVAFFTWTVALEKILTVDNLRKRRVIIVDWCCMCKVHGESVNHLLLHCSVAQELWSLIFSMFGIAWVMPRSVLDLLSSWSFKSGKSESAVIWKTIPHVVYMA</sequence>
<reference evidence="5" key="1">
    <citation type="submission" date="2018-02" db="EMBL/GenBank/DDBJ databases">
        <authorList>
            <person name="Cohen D.B."/>
            <person name="Kent A.D."/>
        </authorList>
    </citation>
    <scope>NUCLEOTIDE SEQUENCE</scope>
</reference>
<dbReference type="InterPro" id="IPR020847">
    <property type="entry name" value="AP_endonuclease_F1_BS"/>
</dbReference>
<dbReference type="Pfam" id="PF00078">
    <property type="entry name" value="RVT_1"/>
    <property type="match status" value="1"/>
</dbReference>
<evidence type="ECO:0000259" key="2">
    <source>
        <dbReference type="Pfam" id="PF00078"/>
    </source>
</evidence>
<dbReference type="PANTHER" id="PTHR33116:SF78">
    <property type="entry name" value="OS12G0587133 PROTEIN"/>
    <property type="match status" value="1"/>
</dbReference>
<feature type="region of interest" description="Disordered" evidence="1">
    <location>
        <begin position="158"/>
        <end position="184"/>
    </location>
</feature>
<dbReference type="GO" id="GO:0006281">
    <property type="term" value="P:DNA repair"/>
    <property type="evidence" value="ECO:0007669"/>
    <property type="project" value="InterPro"/>
</dbReference>
<evidence type="ECO:0008006" key="6">
    <source>
        <dbReference type="Google" id="ProtNLM"/>
    </source>
</evidence>
<evidence type="ECO:0000259" key="3">
    <source>
        <dbReference type="Pfam" id="PF03372"/>
    </source>
</evidence>
<accession>A0A2N9EZ14</accession>
<dbReference type="PROSITE" id="PS00726">
    <property type="entry name" value="AP_NUCLEASE_F1_1"/>
    <property type="match status" value="1"/>
</dbReference>
<dbReference type="InterPro" id="IPR026960">
    <property type="entry name" value="RVT-Znf"/>
</dbReference>
<dbReference type="GO" id="GO:0004519">
    <property type="term" value="F:endonuclease activity"/>
    <property type="evidence" value="ECO:0007669"/>
    <property type="project" value="InterPro"/>
</dbReference>
<feature type="region of interest" description="Disordered" evidence="1">
    <location>
        <begin position="1"/>
        <end position="53"/>
    </location>
</feature>
<dbReference type="InterPro" id="IPR000477">
    <property type="entry name" value="RT_dom"/>
</dbReference>
<feature type="domain" description="Reverse transcriptase zinc-binding" evidence="4">
    <location>
        <begin position="1194"/>
        <end position="1278"/>
    </location>
</feature>
<feature type="domain" description="Reverse transcriptase" evidence="2">
    <location>
        <begin position="766"/>
        <end position="854"/>
    </location>
</feature>
<dbReference type="InterPro" id="IPR036691">
    <property type="entry name" value="Endo/exonu/phosph_ase_sf"/>
</dbReference>
<protein>
    <recommendedName>
        <fullName evidence="6">Reverse transcriptase domain-containing protein</fullName>
    </recommendedName>
</protein>
<evidence type="ECO:0000313" key="5">
    <source>
        <dbReference type="EMBL" id="SPC79859.1"/>
    </source>
</evidence>
<feature type="compositionally biased region" description="Polar residues" evidence="1">
    <location>
        <begin position="21"/>
        <end position="53"/>
    </location>
</feature>
<dbReference type="Gene3D" id="3.60.10.10">
    <property type="entry name" value="Endonuclease/exonuclease/phosphatase"/>
    <property type="match status" value="1"/>
</dbReference>
<dbReference type="PANTHER" id="PTHR33116">
    <property type="entry name" value="REVERSE TRANSCRIPTASE ZINC-BINDING DOMAIN-CONTAINING PROTEIN-RELATED-RELATED"/>
    <property type="match status" value="1"/>
</dbReference>
<dbReference type="InterPro" id="IPR005135">
    <property type="entry name" value="Endo/exonuclease/phosphatase"/>
</dbReference>
<dbReference type="GO" id="GO:0003677">
    <property type="term" value="F:DNA binding"/>
    <property type="evidence" value="ECO:0007669"/>
    <property type="project" value="InterPro"/>
</dbReference>
<feature type="compositionally biased region" description="Basic and acidic residues" evidence="1">
    <location>
        <begin position="167"/>
        <end position="184"/>
    </location>
</feature>
<evidence type="ECO:0000256" key="1">
    <source>
        <dbReference type="SAM" id="MobiDB-lite"/>
    </source>
</evidence>
<dbReference type="SUPFAM" id="SSF56219">
    <property type="entry name" value="DNase I-like"/>
    <property type="match status" value="1"/>
</dbReference>
<name>A0A2N9EZ14_FAGSY</name>
<feature type="region of interest" description="Disordered" evidence="1">
    <location>
        <begin position="344"/>
        <end position="365"/>
    </location>
</feature>
<dbReference type="CDD" id="cd01650">
    <property type="entry name" value="RT_nLTR_like"/>
    <property type="match status" value="1"/>
</dbReference>
<dbReference type="Pfam" id="PF13966">
    <property type="entry name" value="zf-RVT"/>
    <property type="match status" value="1"/>
</dbReference>
<organism evidence="5">
    <name type="scientific">Fagus sylvatica</name>
    <name type="common">Beechnut</name>
    <dbReference type="NCBI Taxonomy" id="28930"/>
    <lineage>
        <taxon>Eukaryota</taxon>
        <taxon>Viridiplantae</taxon>
        <taxon>Streptophyta</taxon>
        <taxon>Embryophyta</taxon>
        <taxon>Tracheophyta</taxon>
        <taxon>Spermatophyta</taxon>
        <taxon>Magnoliopsida</taxon>
        <taxon>eudicotyledons</taxon>
        <taxon>Gunneridae</taxon>
        <taxon>Pentapetalae</taxon>
        <taxon>rosids</taxon>
        <taxon>fabids</taxon>
        <taxon>Fagales</taxon>
        <taxon>Fagaceae</taxon>
        <taxon>Fagus</taxon>
    </lineage>
</organism>
<proteinExistence type="predicted"/>